<evidence type="ECO:0000256" key="5">
    <source>
        <dbReference type="ARBA" id="ARBA00012448"/>
    </source>
</evidence>
<evidence type="ECO:0000256" key="24">
    <source>
        <dbReference type="ARBA" id="ARBA00044770"/>
    </source>
</evidence>
<gene>
    <name evidence="32" type="ORF">GE300_05420</name>
</gene>
<evidence type="ECO:0000256" key="13">
    <source>
        <dbReference type="ARBA" id="ARBA00022692"/>
    </source>
</evidence>
<evidence type="ECO:0000256" key="9">
    <source>
        <dbReference type="ARBA" id="ARBA00022645"/>
    </source>
</evidence>
<dbReference type="InterPro" id="IPR023346">
    <property type="entry name" value="Lysozyme-like_dom_sf"/>
</dbReference>
<dbReference type="InterPro" id="IPR001460">
    <property type="entry name" value="PCN-bd_Tpept"/>
</dbReference>
<dbReference type="NCBIfam" id="TIGR02074">
    <property type="entry name" value="PBP_1a_fam"/>
    <property type="match status" value="1"/>
</dbReference>
<dbReference type="InterPro" id="IPR031376">
    <property type="entry name" value="PCB_OB"/>
</dbReference>
<comment type="catalytic activity">
    <reaction evidence="25">
        <text>[GlcNAc-(1-&gt;4)-Mur2Ac(oyl-L-Ala-gamma-D-Glu-L-Lys-D-Ala-D-Ala)](n)-di-trans,octa-cis-undecaprenyl diphosphate + beta-D-GlcNAc-(1-&gt;4)-Mur2Ac(oyl-L-Ala-gamma-D-Glu-L-Lys-D-Ala-D-Ala)-di-trans,octa-cis-undecaprenyl diphosphate = [GlcNAc-(1-&gt;4)-Mur2Ac(oyl-L-Ala-gamma-D-Glu-L-Lys-D-Ala-D-Ala)](n+1)-di-trans,octa-cis-undecaprenyl diphosphate + di-trans,octa-cis-undecaprenyl diphosphate + H(+)</text>
        <dbReference type="Rhea" id="RHEA:23708"/>
        <dbReference type="Rhea" id="RHEA-COMP:9602"/>
        <dbReference type="Rhea" id="RHEA-COMP:9603"/>
        <dbReference type="ChEBI" id="CHEBI:15378"/>
        <dbReference type="ChEBI" id="CHEBI:58405"/>
        <dbReference type="ChEBI" id="CHEBI:60033"/>
        <dbReference type="ChEBI" id="CHEBI:78435"/>
        <dbReference type="EC" id="2.4.99.28"/>
    </reaction>
</comment>
<accession>A0A6L5YXK6</accession>
<evidence type="ECO:0000256" key="21">
    <source>
        <dbReference type="ARBA" id="ARBA00023268"/>
    </source>
</evidence>
<evidence type="ECO:0000259" key="31">
    <source>
        <dbReference type="Pfam" id="PF17092"/>
    </source>
</evidence>
<evidence type="ECO:0000256" key="1">
    <source>
        <dbReference type="ARBA" id="ARBA00004249"/>
    </source>
</evidence>
<evidence type="ECO:0000256" key="8">
    <source>
        <dbReference type="ARBA" id="ARBA00022519"/>
    </source>
</evidence>
<feature type="compositionally biased region" description="Polar residues" evidence="27">
    <location>
        <begin position="851"/>
        <end position="864"/>
    </location>
</feature>
<evidence type="ECO:0000256" key="26">
    <source>
        <dbReference type="ARBA" id="ARBA00060592"/>
    </source>
</evidence>
<dbReference type="GO" id="GO:0008658">
    <property type="term" value="F:penicillin binding"/>
    <property type="evidence" value="ECO:0007669"/>
    <property type="project" value="InterPro"/>
</dbReference>
<keyword evidence="22" id="KW-0961">Cell wall biogenesis/degradation</keyword>
<evidence type="ECO:0000256" key="7">
    <source>
        <dbReference type="ARBA" id="ARBA00022475"/>
    </source>
</evidence>
<dbReference type="InterPro" id="IPR012338">
    <property type="entry name" value="Beta-lactam/transpept-like"/>
</dbReference>
<evidence type="ECO:0000259" key="29">
    <source>
        <dbReference type="Pfam" id="PF00905"/>
    </source>
</evidence>
<keyword evidence="14" id="KW-0378">Hydrolase</keyword>
<comment type="caution">
    <text evidence="32">The sequence shown here is derived from an EMBL/GenBank/DDBJ whole genome shotgun (WGS) entry which is preliminary data.</text>
</comment>
<comment type="similarity">
    <text evidence="3">In the C-terminal section; belongs to the transpeptidase family.</text>
</comment>
<evidence type="ECO:0000256" key="20">
    <source>
        <dbReference type="ARBA" id="ARBA00023251"/>
    </source>
</evidence>
<keyword evidence="7" id="KW-1003">Cell membrane</keyword>
<evidence type="ECO:0000256" key="18">
    <source>
        <dbReference type="ARBA" id="ARBA00022989"/>
    </source>
</evidence>
<dbReference type="GO" id="GO:0008955">
    <property type="term" value="F:peptidoglycan glycosyltransferase activity"/>
    <property type="evidence" value="ECO:0007669"/>
    <property type="project" value="UniProtKB-EC"/>
</dbReference>
<keyword evidence="9" id="KW-0121">Carboxypeptidase</keyword>
<dbReference type="GO" id="GO:0009252">
    <property type="term" value="P:peptidoglycan biosynthetic process"/>
    <property type="evidence" value="ECO:0007669"/>
    <property type="project" value="UniProtKB-UniPathway"/>
</dbReference>
<dbReference type="GO" id="GO:0009002">
    <property type="term" value="F:serine-type D-Ala-D-Ala carboxypeptidase activity"/>
    <property type="evidence" value="ECO:0007669"/>
    <property type="project" value="UniProtKB-EC"/>
</dbReference>
<organism evidence="32 33">
    <name type="scientific">Halovulum marinum</name>
    <dbReference type="NCBI Taxonomy" id="2662447"/>
    <lineage>
        <taxon>Bacteria</taxon>
        <taxon>Pseudomonadati</taxon>
        <taxon>Pseudomonadota</taxon>
        <taxon>Alphaproteobacteria</taxon>
        <taxon>Rhodobacterales</taxon>
        <taxon>Paracoccaceae</taxon>
        <taxon>Halovulum</taxon>
    </lineage>
</organism>
<evidence type="ECO:0000256" key="19">
    <source>
        <dbReference type="ARBA" id="ARBA00023136"/>
    </source>
</evidence>
<keyword evidence="19 28" id="KW-0472">Membrane</keyword>
<name>A0A6L5YXK6_9RHOB</name>
<evidence type="ECO:0000256" key="4">
    <source>
        <dbReference type="ARBA" id="ARBA00007739"/>
    </source>
</evidence>
<dbReference type="EC" id="2.4.99.28" evidence="24"/>
<dbReference type="AlphaFoldDB" id="A0A6L5YXK6"/>
<keyword evidence="21" id="KW-0511">Multifunctional enzyme</keyword>
<evidence type="ECO:0000256" key="2">
    <source>
        <dbReference type="ARBA" id="ARBA00004752"/>
    </source>
</evidence>
<sequence length="864" mass="94354">MTHLLRRAGNRAQSGARGTLNFIGFLFSWLSLGLIMGVLVLGGIFYLYARDLPDHQQLAQYEPATLSRIYSARGLIMDEFARERRIFTPIDEIPDLVKGAFLSAEDKNFYEHPGFDLRGMVAAMVQAARGETLRGASTITQQVMKNFLLDGERSATRKIKELILSVRAESTLSKDDILELYMNEIFLGQNSYGVTAAAQTYFAKTLEELTPAEAAYLAAMPKAPSNYHPVREKEAAVSRRDFVLREMFENGYITAEEFEDAIASDLLTVQSGDVLSSRDALPSRDYFTDEIRRQLGEKLEGGEDELFTGGLTVRATVDPELQAAAAKALRARLEEYDRSRGVYLGPVATIGADTLTDESGWRTALAASRAPRDVVGWIPAVVLEVGESSARIGIEGVEDDEDGHFLTLGDADWIGRIRDGDRSGGKPTTAGALYRVGDVVMVKAITEGGEFQRWSLRQIPEIEGAFMAMDVTTGRVLAMQGGFSYQHSVFNRATQATRQPGSSFKPFVYAAALDSGYTPASIVVDAPVEVESGGEIWRPTNSSNRFYGPAPLRTGIEQSRNLMTVRVAQDIGMDRVSAYAERLGVYDDMPEYLSYALGAGETTLFKMVAAYAMFGNGGKRVEPTLVDRVQDRYGRTIYRHDQRGCRGCEAEEFAGELPWIWDPARQVMDPVTAYQLSSMMQGVVSRGTAASTVGARLGVPISGKTGTTNDAKDAWFLGFTPRIAAGCYIGFDTPRNMGSGAYGGTLCGPVFADFMEVALKDHGSFERPQPPNTVFVKIDRFTGQRLPDNASGEQVVTELFRRGEEPSVGGYGTFVDGGFAMGADLPLFSREEGGQSAQSVTRDGQRKVIRTSPSFGTLSSGGLY</sequence>
<evidence type="ECO:0000256" key="16">
    <source>
        <dbReference type="ARBA" id="ARBA00022968"/>
    </source>
</evidence>
<evidence type="ECO:0000256" key="28">
    <source>
        <dbReference type="SAM" id="Phobius"/>
    </source>
</evidence>
<dbReference type="Pfam" id="PF17092">
    <property type="entry name" value="PCB_OB"/>
    <property type="match status" value="1"/>
</dbReference>
<dbReference type="FunFam" id="1.10.3810.10:FF:000003">
    <property type="entry name" value="Penicillin-binding protein 1a"/>
    <property type="match status" value="1"/>
</dbReference>
<keyword evidence="11" id="KW-0328">Glycosyltransferase</keyword>
<evidence type="ECO:0000256" key="23">
    <source>
        <dbReference type="ARBA" id="ARBA00034000"/>
    </source>
</evidence>
<comment type="subcellular location">
    <subcellularLocation>
        <location evidence="1">Cell inner membrane</location>
        <topology evidence="1">Single-pass type II membrane protein</topology>
    </subcellularLocation>
</comment>
<dbReference type="InterPro" id="IPR001264">
    <property type="entry name" value="Glyco_trans_51"/>
</dbReference>
<comment type="catalytic activity">
    <reaction evidence="23">
        <text>Preferential cleavage: (Ac)2-L-Lys-D-Ala-|-D-Ala. Also transpeptidation of peptidyl-alanyl moieties that are N-acyl substituents of D-alanine.</text>
        <dbReference type="EC" id="3.4.16.4"/>
    </reaction>
</comment>
<comment type="similarity">
    <text evidence="4">In the N-terminal section; belongs to the glycosyltransferase 51 family.</text>
</comment>
<evidence type="ECO:0000256" key="25">
    <source>
        <dbReference type="ARBA" id="ARBA00049902"/>
    </source>
</evidence>
<comment type="pathway">
    <text evidence="2">Cell wall biogenesis; peptidoglycan biosynthesis.</text>
</comment>
<proteinExistence type="inferred from homology"/>
<dbReference type="PANTHER" id="PTHR32282">
    <property type="entry name" value="BINDING PROTEIN TRANSPEPTIDASE, PUTATIVE-RELATED"/>
    <property type="match status" value="1"/>
</dbReference>
<dbReference type="GO" id="GO:0006508">
    <property type="term" value="P:proteolysis"/>
    <property type="evidence" value="ECO:0007669"/>
    <property type="project" value="UniProtKB-KW"/>
</dbReference>
<dbReference type="GO" id="GO:0071555">
    <property type="term" value="P:cell wall organization"/>
    <property type="evidence" value="ECO:0007669"/>
    <property type="project" value="UniProtKB-KW"/>
</dbReference>
<protein>
    <recommendedName>
        <fullName evidence="6">Penicillin-binding protein 1A</fullName>
        <ecNumber evidence="24">2.4.99.28</ecNumber>
        <ecNumber evidence="5">3.4.16.4</ecNumber>
    </recommendedName>
</protein>
<dbReference type="Gene3D" id="1.10.3810.10">
    <property type="entry name" value="Biosynthetic peptidoglycan transglycosylase-like"/>
    <property type="match status" value="1"/>
</dbReference>
<feature type="domain" description="Penicillin-binding protein OB-like" evidence="31">
    <location>
        <begin position="343"/>
        <end position="462"/>
    </location>
</feature>
<dbReference type="RefSeq" id="WP_154445521.1">
    <property type="nucleotide sequence ID" value="NZ_WIND01000002.1"/>
</dbReference>
<evidence type="ECO:0000256" key="17">
    <source>
        <dbReference type="ARBA" id="ARBA00022984"/>
    </source>
</evidence>
<dbReference type="Gene3D" id="3.40.710.10">
    <property type="entry name" value="DD-peptidase/beta-lactamase superfamily"/>
    <property type="match status" value="2"/>
</dbReference>
<dbReference type="EC" id="3.4.16.4" evidence="5"/>
<evidence type="ECO:0000256" key="3">
    <source>
        <dbReference type="ARBA" id="ARBA00007090"/>
    </source>
</evidence>
<evidence type="ECO:0000256" key="10">
    <source>
        <dbReference type="ARBA" id="ARBA00022670"/>
    </source>
</evidence>
<keyword evidence="18 28" id="KW-1133">Transmembrane helix</keyword>
<dbReference type="Pfam" id="PF00905">
    <property type="entry name" value="Transpeptidase"/>
    <property type="match status" value="1"/>
</dbReference>
<dbReference type="GO" id="GO:0046677">
    <property type="term" value="P:response to antibiotic"/>
    <property type="evidence" value="ECO:0007669"/>
    <property type="project" value="UniProtKB-KW"/>
</dbReference>
<dbReference type="InterPro" id="IPR050396">
    <property type="entry name" value="Glycosyltr_51/Transpeptidase"/>
</dbReference>
<feature type="domain" description="Penicillin-binding protein transpeptidase" evidence="29">
    <location>
        <begin position="464"/>
        <end position="756"/>
    </location>
</feature>
<evidence type="ECO:0000256" key="12">
    <source>
        <dbReference type="ARBA" id="ARBA00022679"/>
    </source>
</evidence>
<evidence type="ECO:0000256" key="22">
    <source>
        <dbReference type="ARBA" id="ARBA00023316"/>
    </source>
</evidence>
<keyword evidence="10" id="KW-0645">Protease</keyword>
<dbReference type="InterPro" id="IPR036950">
    <property type="entry name" value="PBP_transglycosylase"/>
</dbReference>
<dbReference type="SUPFAM" id="SSF53955">
    <property type="entry name" value="Lysozyme-like"/>
    <property type="match status" value="1"/>
</dbReference>
<comment type="pathway">
    <text evidence="26">Glycan biosynthesis.</text>
</comment>
<keyword evidence="16" id="KW-0735">Signal-anchor</keyword>
<evidence type="ECO:0000256" key="6">
    <source>
        <dbReference type="ARBA" id="ARBA00018638"/>
    </source>
</evidence>
<dbReference type="GO" id="GO:0008360">
    <property type="term" value="P:regulation of cell shape"/>
    <property type="evidence" value="ECO:0007669"/>
    <property type="project" value="UniProtKB-KW"/>
</dbReference>
<keyword evidence="12" id="KW-0808">Transferase</keyword>
<feature type="region of interest" description="Disordered" evidence="27">
    <location>
        <begin position="832"/>
        <end position="864"/>
    </location>
</feature>
<dbReference type="GO" id="GO:0030288">
    <property type="term" value="C:outer membrane-bounded periplasmic space"/>
    <property type="evidence" value="ECO:0007669"/>
    <property type="project" value="TreeGrafter"/>
</dbReference>
<keyword evidence="15" id="KW-0133">Cell shape</keyword>
<keyword evidence="33" id="KW-1185">Reference proteome</keyword>
<keyword evidence="13 28" id="KW-0812">Transmembrane</keyword>
<evidence type="ECO:0000313" key="32">
    <source>
        <dbReference type="EMBL" id="MSU89066.1"/>
    </source>
</evidence>
<dbReference type="SUPFAM" id="SSF56601">
    <property type="entry name" value="beta-lactamase/transpeptidase-like"/>
    <property type="match status" value="1"/>
</dbReference>
<keyword evidence="20" id="KW-0046">Antibiotic resistance</keyword>
<dbReference type="UniPathway" id="UPA00219"/>
<dbReference type="Pfam" id="PF00912">
    <property type="entry name" value="Transgly"/>
    <property type="match status" value="1"/>
</dbReference>
<feature type="domain" description="Glycosyl transferase family 51" evidence="30">
    <location>
        <begin position="77"/>
        <end position="247"/>
    </location>
</feature>
<feature type="transmembrane region" description="Helical" evidence="28">
    <location>
        <begin position="20"/>
        <end position="48"/>
    </location>
</feature>
<dbReference type="EMBL" id="WIND01000002">
    <property type="protein sequence ID" value="MSU89066.1"/>
    <property type="molecule type" value="Genomic_DNA"/>
</dbReference>
<evidence type="ECO:0000256" key="27">
    <source>
        <dbReference type="SAM" id="MobiDB-lite"/>
    </source>
</evidence>
<evidence type="ECO:0000256" key="11">
    <source>
        <dbReference type="ARBA" id="ARBA00022676"/>
    </source>
</evidence>
<keyword evidence="17" id="KW-0573">Peptidoglycan synthesis</keyword>
<evidence type="ECO:0000313" key="33">
    <source>
        <dbReference type="Proteomes" id="UP000474957"/>
    </source>
</evidence>
<dbReference type="GO" id="GO:0005886">
    <property type="term" value="C:plasma membrane"/>
    <property type="evidence" value="ECO:0007669"/>
    <property type="project" value="UniProtKB-SubCell"/>
</dbReference>
<dbReference type="PANTHER" id="PTHR32282:SF27">
    <property type="entry name" value="PENICILLIN-BINDING PROTEIN 1A"/>
    <property type="match status" value="1"/>
</dbReference>
<reference evidence="32 33" key="1">
    <citation type="submission" date="2019-10" db="EMBL/GenBank/DDBJ databases">
        <title>Cognatihalovulum marinum gen. nov. sp. nov., a new member of the family Rhodobacteraceae isolated from deep seawater of the Northwest Indian Ocean.</title>
        <authorList>
            <person name="Ruan C."/>
            <person name="Wang J."/>
            <person name="Zheng X."/>
            <person name="Song L."/>
            <person name="Zhu Y."/>
            <person name="Huang Y."/>
            <person name="Lu Z."/>
            <person name="Du W."/>
            <person name="Huang L."/>
            <person name="Dai X."/>
        </authorList>
    </citation>
    <scope>NUCLEOTIDE SEQUENCE [LARGE SCALE GENOMIC DNA]</scope>
    <source>
        <strain evidence="32 33">2CG4</strain>
    </source>
</reference>
<evidence type="ECO:0000256" key="15">
    <source>
        <dbReference type="ARBA" id="ARBA00022960"/>
    </source>
</evidence>
<dbReference type="Proteomes" id="UP000474957">
    <property type="component" value="Unassembled WGS sequence"/>
</dbReference>
<evidence type="ECO:0000256" key="14">
    <source>
        <dbReference type="ARBA" id="ARBA00022801"/>
    </source>
</evidence>
<evidence type="ECO:0000259" key="30">
    <source>
        <dbReference type="Pfam" id="PF00912"/>
    </source>
</evidence>
<keyword evidence="8" id="KW-0997">Cell inner membrane</keyword>